<dbReference type="AlphaFoldDB" id="A0A348G5E9"/>
<keyword evidence="3 6" id="KW-0812">Transmembrane</keyword>
<dbReference type="Proteomes" id="UP000266934">
    <property type="component" value="Chromosome"/>
</dbReference>
<evidence type="ECO:0000313" key="8">
    <source>
        <dbReference type="EMBL" id="BBF94782.1"/>
    </source>
</evidence>
<evidence type="ECO:0000259" key="7">
    <source>
        <dbReference type="Pfam" id="PF00892"/>
    </source>
</evidence>
<evidence type="ECO:0000256" key="5">
    <source>
        <dbReference type="ARBA" id="ARBA00023136"/>
    </source>
</evidence>
<feature type="transmembrane region" description="Helical" evidence="6">
    <location>
        <begin position="95"/>
        <end position="117"/>
    </location>
</feature>
<feature type="transmembrane region" description="Helical" evidence="6">
    <location>
        <begin position="153"/>
        <end position="175"/>
    </location>
</feature>
<dbReference type="PANTHER" id="PTHR32322">
    <property type="entry name" value="INNER MEMBRANE TRANSPORTER"/>
    <property type="match status" value="1"/>
</dbReference>
<evidence type="ECO:0000256" key="3">
    <source>
        <dbReference type="ARBA" id="ARBA00022692"/>
    </source>
</evidence>
<feature type="transmembrane region" description="Helical" evidence="6">
    <location>
        <begin position="70"/>
        <end position="89"/>
    </location>
</feature>
<feature type="domain" description="EamA" evidence="7">
    <location>
        <begin position="163"/>
        <end position="288"/>
    </location>
</feature>
<proteinExistence type="inferred from homology"/>
<feature type="transmembrane region" description="Helical" evidence="6">
    <location>
        <begin position="251"/>
        <end position="268"/>
    </location>
</feature>
<feature type="transmembrane region" description="Helical" evidence="6">
    <location>
        <begin position="38"/>
        <end position="58"/>
    </location>
</feature>
<keyword evidence="9" id="KW-1185">Reference proteome</keyword>
<dbReference type="OrthoDB" id="9809509at2"/>
<gene>
    <name evidence="8" type="ORF">BLTE_34670</name>
</gene>
<keyword evidence="5 6" id="KW-0472">Membrane</keyword>
<feature type="domain" description="EamA" evidence="7">
    <location>
        <begin position="13"/>
        <end position="141"/>
    </location>
</feature>
<accession>A0A348G5E9</accession>
<feature type="transmembrane region" description="Helical" evidence="6">
    <location>
        <begin position="187"/>
        <end position="207"/>
    </location>
</feature>
<dbReference type="RefSeq" id="WP_126401840.1">
    <property type="nucleotide sequence ID" value="NZ_AP018907.1"/>
</dbReference>
<feature type="transmembrane region" description="Helical" evidence="6">
    <location>
        <begin position="274"/>
        <end position="291"/>
    </location>
</feature>
<keyword evidence="4 6" id="KW-1133">Transmembrane helix</keyword>
<reference evidence="8 9" key="1">
    <citation type="submission" date="2018-08" db="EMBL/GenBank/DDBJ databases">
        <title>Complete genome sequencing of Blastochloris tepida GI.</title>
        <authorList>
            <person name="Tsukatani Y."/>
            <person name="Mori H."/>
        </authorList>
    </citation>
    <scope>NUCLEOTIDE SEQUENCE [LARGE SCALE GENOMIC DNA]</scope>
    <source>
        <strain evidence="8 9">GI</strain>
    </source>
</reference>
<sequence>MTATTLNRLAPLSFVLIWSTGWIVARAIAPYADPLTFLAARYAFAGFCLAIFALAVAAPWPQRRADIGHGLVSGMLIHAIYLGGVWWAVANGVPAGMSALIAALQPILTAAFAPWLAGERIRSGHWIGIVLGFIGIVLVVTPKISSAEPGHLAAVLVPLAVNVAAMVSVTLGTFYQKRFVATADLRTATVVQYAGALILTIPAALLLEDMRLEWNAVTIGWMAWSVLAISIGAVALLLLLIRRGAVARAAALIYLVPPAAAVQAYFLFDETLTWVQVLGMALAAIGVWRATRG</sequence>
<comment type="similarity">
    <text evidence="2">Belongs to the EamA transporter family.</text>
</comment>
<evidence type="ECO:0000256" key="1">
    <source>
        <dbReference type="ARBA" id="ARBA00004141"/>
    </source>
</evidence>
<dbReference type="GO" id="GO:0016020">
    <property type="term" value="C:membrane"/>
    <property type="evidence" value="ECO:0007669"/>
    <property type="project" value="UniProtKB-SubCell"/>
</dbReference>
<organism evidence="8 9">
    <name type="scientific">Blastochloris tepida</name>
    <dbReference type="NCBI Taxonomy" id="2233851"/>
    <lineage>
        <taxon>Bacteria</taxon>
        <taxon>Pseudomonadati</taxon>
        <taxon>Pseudomonadota</taxon>
        <taxon>Alphaproteobacteria</taxon>
        <taxon>Hyphomicrobiales</taxon>
        <taxon>Blastochloridaceae</taxon>
        <taxon>Blastochloris</taxon>
    </lineage>
</organism>
<evidence type="ECO:0000256" key="6">
    <source>
        <dbReference type="SAM" id="Phobius"/>
    </source>
</evidence>
<feature type="transmembrane region" description="Helical" evidence="6">
    <location>
        <begin position="12"/>
        <end position="32"/>
    </location>
</feature>
<dbReference type="SUPFAM" id="SSF103481">
    <property type="entry name" value="Multidrug resistance efflux transporter EmrE"/>
    <property type="match status" value="2"/>
</dbReference>
<dbReference type="Pfam" id="PF00892">
    <property type="entry name" value="EamA"/>
    <property type="match status" value="2"/>
</dbReference>
<dbReference type="InterPro" id="IPR037185">
    <property type="entry name" value="EmrE-like"/>
</dbReference>
<evidence type="ECO:0000313" key="9">
    <source>
        <dbReference type="Proteomes" id="UP000266934"/>
    </source>
</evidence>
<comment type="subcellular location">
    <subcellularLocation>
        <location evidence="1">Membrane</location>
        <topology evidence="1">Multi-pass membrane protein</topology>
    </subcellularLocation>
</comment>
<dbReference type="InterPro" id="IPR050638">
    <property type="entry name" value="AA-Vitamin_Transporters"/>
</dbReference>
<dbReference type="EMBL" id="AP018907">
    <property type="protein sequence ID" value="BBF94782.1"/>
    <property type="molecule type" value="Genomic_DNA"/>
</dbReference>
<dbReference type="PANTHER" id="PTHR32322:SF2">
    <property type="entry name" value="EAMA DOMAIN-CONTAINING PROTEIN"/>
    <property type="match status" value="1"/>
</dbReference>
<feature type="transmembrane region" description="Helical" evidence="6">
    <location>
        <begin position="219"/>
        <end position="239"/>
    </location>
</feature>
<dbReference type="InterPro" id="IPR000620">
    <property type="entry name" value="EamA_dom"/>
</dbReference>
<evidence type="ECO:0000256" key="4">
    <source>
        <dbReference type="ARBA" id="ARBA00022989"/>
    </source>
</evidence>
<dbReference type="KEGG" id="blag:BLTE_34670"/>
<protein>
    <submittedName>
        <fullName evidence="8">Membrane protein</fullName>
    </submittedName>
</protein>
<feature type="transmembrane region" description="Helical" evidence="6">
    <location>
        <begin position="124"/>
        <end position="141"/>
    </location>
</feature>
<name>A0A348G5E9_9HYPH</name>
<evidence type="ECO:0000256" key="2">
    <source>
        <dbReference type="ARBA" id="ARBA00007362"/>
    </source>
</evidence>